<keyword evidence="2" id="KW-0808">Transferase</keyword>
<dbReference type="OrthoDB" id="10252354at2759"/>
<dbReference type="Gene3D" id="3.30.200.20">
    <property type="entry name" value="Phosphorylase Kinase, domain 1"/>
    <property type="match status" value="1"/>
</dbReference>
<feature type="domain" description="Protein kinase" evidence="8">
    <location>
        <begin position="41"/>
        <end position="288"/>
    </location>
</feature>
<dbReference type="GO" id="GO:0005524">
    <property type="term" value="F:ATP binding"/>
    <property type="evidence" value="ECO:0007669"/>
    <property type="project" value="UniProtKB-KW"/>
</dbReference>
<dbReference type="PROSITE" id="PS50011">
    <property type="entry name" value="PROTEIN_KINASE_DOM"/>
    <property type="match status" value="1"/>
</dbReference>
<dbReference type="EC" id="2.7.12.2" evidence="7"/>
<comment type="similarity">
    <text evidence="6">Belongs to the protein kinase superfamily. STE Ser/Thr protein kinase family. MAP kinase kinase subfamily.</text>
</comment>
<comment type="caution">
    <text evidence="9">The sequence shown here is derived from an EMBL/GenBank/DDBJ whole genome shotgun (WGS) entry which is preliminary data.</text>
</comment>
<sequence>MVGLHYFCLTTRTRRYFNSGHSLSDQDFTELIGNQLNLEDMNVMKLIGKGYGTIVQFVQHKQTGHFFALKIIEMDIEESVHRQIEEKLRLIQSSQCPHVDYYQYFYNNGAISIMFEYMDGGSLAELLKKVKSIPEPYLAAICKQALKGLISLHHKAKVIHPDIKPSKLLINHGGEVKITDFGENTSLLSSSGRANTFVGTYSYMSPERIVVGSYDTDADIWSFSVIGSLINYSLQKDPKKRKSGHELLVCKYISIDLWPDPNELPFVKMYDSEEVELSSYFSSALATP</sequence>
<evidence type="ECO:0000256" key="6">
    <source>
        <dbReference type="ARBA" id="ARBA00038035"/>
    </source>
</evidence>
<name>A0A5B6W7K8_9ROSI</name>
<keyword evidence="5" id="KW-0067">ATP-binding</keyword>
<accession>A0A5B6W7K8</accession>
<evidence type="ECO:0000256" key="4">
    <source>
        <dbReference type="ARBA" id="ARBA00022777"/>
    </source>
</evidence>
<evidence type="ECO:0000256" key="1">
    <source>
        <dbReference type="ARBA" id="ARBA00022527"/>
    </source>
</evidence>
<evidence type="ECO:0000256" key="5">
    <source>
        <dbReference type="ARBA" id="ARBA00022840"/>
    </source>
</evidence>
<dbReference type="Pfam" id="PF00069">
    <property type="entry name" value="Pkinase"/>
    <property type="match status" value="1"/>
</dbReference>
<dbReference type="EMBL" id="SMMG02000004">
    <property type="protein sequence ID" value="KAA3477148.1"/>
    <property type="molecule type" value="Genomic_DNA"/>
</dbReference>
<evidence type="ECO:0000313" key="10">
    <source>
        <dbReference type="Proteomes" id="UP000325315"/>
    </source>
</evidence>
<reference evidence="10" key="1">
    <citation type="journal article" date="2019" name="Plant Biotechnol. J.">
        <title>Genome sequencing of the Australian wild diploid species Gossypium australe highlights disease resistance and delayed gland morphogenesis.</title>
        <authorList>
            <person name="Cai Y."/>
            <person name="Cai X."/>
            <person name="Wang Q."/>
            <person name="Wang P."/>
            <person name="Zhang Y."/>
            <person name="Cai C."/>
            <person name="Xu Y."/>
            <person name="Wang K."/>
            <person name="Zhou Z."/>
            <person name="Wang C."/>
            <person name="Geng S."/>
            <person name="Li B."/>
            <person name="Dong Q."/>
            <person name="Hou Y."/>
            <person name="Wang H."/>
            <person name="Ai P."/>
            <person name="Liu Z."/>
            <person name="Yi F."/>
            <person name="Sun M."/>
            <person name="An G."/>
            <person name="Cheng J."/>
            <person name="Zhang Y."/>
            <person name="Shi Q."/>
            <person name="Xie Y."/>
            <person name="Shi X."/>
            <person name="Chang Y."/>
            <person name="Huang F."/>
            <person name="Chen Y."/>
            <person name="Hong S."/>
            <person name="Mi L."/>
            <person name="Sun Q."/>
            <person name="Zhang L."/>
            <person name="Zhou B."/>
            <person name="Peng R."/>
            <person name="Zhang X."/>
            <person name="Liu F."/>
        </authorList>
    </citation>
    <scope>NUCLEOTIDE SEQUENCE [LARGE SCALE GENOMIC DNA]</scope>
    <source>
        <strain evidence="10">cv. PA1801</strain>
    </source>
</reference>
<dbReference type="SUPFAM" id="SSF56112">
    <property type="entry name" value="Protein kinase-like (PK-like)"/>
    <property type="match status" value="1"/>
</dbReference>
<protein>
    <recommendedName>
        <fullName evidence="7">mitogen-activated protein kinase kinase</fullName>
        <ecNumber evidence="7">2.7.12.2</ecNumber>
    </recommendedName>
</protein>
<evidence type="ECO:0000256" key="2">
    <source>
        <dbReference type="ARBA" id="ARBA00022679"/>
    </source>
</evidence>
<dbReference type="GO" id="GO:0004674">
    <property type="term" value="F:protein serine/threonine kinase activity"/>
    <property type="evidence" value="ECO:0007669"/>
    <property type="project" value="UniProtKB-KW"/>
</dbReference>
<dbReference type="Gene3D" id="1.10.510.10">
    <property type="entry name" value="Transferase(Phosphotransferase) domain 1"/>
    <property type="match status" value="1"/>
</dbReference>
<gene>
    <name evidence="9" type="ORF">EPI10_011059</name>
</gene>
<evidence type="ECO:0000256" key="3">
    <source>
        <dbReference type="ARBA" id="ARBA00022741"/>
    </source>
</evidence>
<dbReference type="InterPro" id="IPR000719">
    <property type="entry name" value="Prot_kinase_dom"/>
</dbReference>
<dbReference type="Proteomes" id="UP000325315">
    <property type="component" value="Unassembled WGS sequence"/>
</dbReference>
<evidence type="ECO:0000256" key="7">
    <source>
        <dbReference type="ARBA" id="ARBA00038999"/>
    </source>
</evidence>
<dbReference type="GO" id="GO:0004708">
    <property type="term" value="F:MAP kinase kinase activity"/>
    <property type="evidence" value="ECO:0007669"/>
    <property type="project" value="UniProtKB-EC"/>
</dbReference>
<keyword evidence="10" id="KW-1185">Reference proteome</keyword>
<keyword evidence="4 9" id="KW-0418">Kinase</keyword>
<evidence type="ECO:0000313" key="9">
    <source>
        <dbReference type="EMBL" id="KAA3477148.1"/>
    </source>
</evidence>
<keyword evidence="1" id="KW-0723">Serine/threonine-protein kinase</keyword>
<evidence type="ECO:0000259" key="8">
    <source>
        <dbReference type="PROSITE" id="PS50011"/>
    </source>
</evidence>
<organism evidence="9 10">
    <name type="scientific">Gossypium australe</name>
    <dbReference type="NCBI Taxonomy" id="47621"/>
    <lineage>
        <taxon>Eukaryota</taxon>
        <taxon>Viridiplantae</taxon>
        <taxon>Streptophyta</taxon>
        <taxon>Embryophyta</taxon>
        <taxon>Tracheophyta</taxon>
        <taxon>Spermatophyta</taxon>
        <taxon>Magnoliopsida</taxon>
        <taxon>eudicotyledons</taxon>
        <taxon>Gunneridae</taxon>
        <taxon>Pentapetalae</taxon>
        <taxon>rosids</taxon>
        <taxon>malvids</taxon>
        <taxon>Malvales</taxon>
        <taxon>Malvaceae</taxon>
        <taxon>Malvoideae</taxon>
        <taxon>Gossypium</taxon>
    </lineage>
</organism>
<keyword evidence="3" id="KW-0547">Nucleotide-binding</keyword>
<dbReference type="PANTHER" id="PTHR48013">
    <property type="entry name" value="DUAL SPECIFICITY MITOGEN-ACTIVATED PROTEIN KINASE KINASE 5-RELATED"/>
    <property type="match status" value="1"/>
</dbReference>
<dbReference type="AlphaFoldDB" id="A0A5B6W7K8"/>
<dbReference type="PANTHER" id="PTHR48013:SF32">
    <property type="entry name" value="MITOGEN-ACTIVATED PROTEIN KINASE KINASE 2-LIKE"/>
    <property type="match status" value="1"/>
</dbReference>
<proteinExistence type="inferred from homology"/>
<dbReference type="InterPro" id="IPR011009">
    <property type="entry name" value="Kinase-like_dom_sf"/>
</dbReference>